<evidence type="ECO:0000259" key="3">
    <source>
        <dbReference type="PROSITE" id="PS51831"/>
    </source>
</evidence>
<sequence length="886" mass="96419">MKTIPSLTKLLEQWRRPPKTETTETTVGQILPPLGVDGQPTTSRRGIAHPTEHSGQNLLILQATPEVSIVRKPYSSARTDQSRKHSSAPEPVNTKKNRHGATVRVAKPSPVSLVMVVVCLTGAIGNRFYNQPQLDVGTRAPATIHAPEEANVPDQKTTEENRQAARVGAVPMLMMDNAVNDLMQKELQRLLGYGDRLRVKAGSIPFIPTDILSIPSQRYLRRAHPWEWLAVLAAARNEKLSPNPAPKNTPDAASNLPVLMQWVWQNKPLGAAGREADRELRAYRAKTNSAKLSALINQIAAARSAYAEAMELLLTGERSTIYQANFLDVSDADWSATKKGIEKAASLIRIQGIAPGVPKQIQEKSINAHVQALVPESTQILAVKILLEILDQPNLTPDPEATRIRAEQAAEAVETVMIRIKAGEVIVSEGEVITQADFVLLDHFGLSKRGVNWTGLLGLGVGVSVAVGIFWGAERRFCTPERGRYWLRRRDHLLILLLSISTPLLVALSVPWTSLPAIGLLVGSFYGSGLGATAVGLLALLLPIGLDIELTHLLASAAGGLVGGAIAGRTRSREELAFLGLGVGLTQGVVHLVGSFILSATAGSVWYAVLAAAALQSLAGLAWSVIALGISPYLEQAFDLITPVRLAELSNPNRPTLKRLAAEAPGTFQHTLFVATLAEAAAKELGCNVELVRAGTLYHDIGKMHDPLGFIENQMGGPNKHDEINDPYKSAEIIKKHVTEGLVMAKKCRLPKAIQAFIPEHQGTMLISYFYHQAQQRAAEQGLPPVQESDFRYDGPIPQSRETAILMLADSCEAALRSLQDATAEEALNMVNKILRARWQDNQLVDSGLKREEMPKIAEIFVRVWQQFHHKRIAYPKAALQPKGMG</sequence>
<dbReference type="InterPro" id="IPR052722">
    <property type="entry name" value="PgpH_phosphodiesterase"/>
</dbReference>
<feature type="transmembrane region" description="Helical" evidence="2">
    <location>
        <begin position="605"/>
        <end position="630"/>
    </location>
</feature>
<feature type="transmembrane region" description="Helical" evidence="2">
    <location>
        <begin position="576"/>
        <end position="598"/>
    </location>
</feature>
<feature type="domain" description="HD" evidence="3">
    <location>
        <begin position="667"/>
        <end position="815"/>
    </location>
</feature>
<dbReference type="Pfam" id="PF01966">
    <property type="entry name" value="HD"/>
    <property type="match status" value="1"/>
</dbReference>
<dbReference type="EMBL" id="DSPX01000201">
    <property type="protein sequence ID" value="HGG02868.1"/>
    <property type="molecule type" value="Genomic_DNA"/>
</dbReference>
<dbReference type="InterPro" id="IPR006675">
    <property type="entry name" value="HDIG_dom"/>
</dbReference>
<evidence type="ECO:0000256" key="1">
    <source>
        <dbReference type="SAM" id="MobiDB-lite"/>
    </source>
</evidence>
<feature type="region of interest" description="Disordered" evidence="1">
    <location>
        <begin position="74"/>
        <end position="102"/>
    </location>
</feature>
<dbReference type="InterPro" id="IPR006674">
    <property type="entry name" value="HD_domain"/>
</dbReference>
<dbReference type="PANTHER" id="PTHR36442:SF1">
    <property type="entry name" value="CYCLIC-DI-AMP PHOSPHODIESTERASE PGPH"/>
    <property type="match status" value="1"/>
</dbReference>
<dbReference type="PROSITE" id="PS51831">
    <property type="entry name" value="HD"/>
    <property type="match status" value="1"/>
</dbReference>
<keyword evidence="2" id="KW-1133">Transmembrane helix</keyword>
<dbReference type="Pfam" id="PF07698">
    <property type="entry name" value="7TM-7TMR_HD"/>
    <property type="match status" value="1"/>
</dbReference>
<dbReference type="Gene3D" id="1.10.3210.10">
    <property type="entry name" value="Hypothetical protein af1432"/>
    <property type="match status" value="1"/>
</dbReference>
<dbReference type="AlphaFoldDB" id="A0A7C3ZYW7"/>
<dbReference type="SUPFAM" id="SSF109604">
    <property type="entry name" value="HD-domain/PDEase-like"/>
    <property type="match status" value="1"/>
</dbReference>
<dbReference type="NCBIfam" id="TIGR00277">
    <property type="entry name" value="HDIG"/>
    <property type="match status" value="1"/>
</dbReference>
<protein>
    <submittedName>
        <fullName evidence="4">HDIG domain-containing protein</fullName>
    </submittedName>
</protein>
<comment type="caution">
    <text evidence="4">The sequence shown here is derived from an EMBL/GenBank/DDBJ whole genome shotgun (WGS) entry which is preliminary data.</text>
</comment>
<dbReference type="CDD" id="cd00077">
    <property type="entry name" value="HDc"/>
    <property type="match status" value="1"/>
</dbReference>
<evidence type="ECO:0000313" key="4">
    <source>
        <dbReference type="EMBL" id="HGG02868.1"/>
    </source>
</evidence>
<dbReference type="Pfam" id="PF07697">
    <property type="entry name" value="7TMR-HDED"/>
    <property type="match status" value="1"/>
</dbReference>
<feature type="transmembrane region" description="Helical" evidence="2">
    <location>
        <begin position="553"/>
        <end position="570"/>
    </location>
</feature>
<organism evidence="4">
    <name type="scientific">Planktothricoides sp. SpSt-374</name>
    <dbReference type="NCBI Taxonomy" id="2282167"/>
    <lineage>
        <taxon>Bacteria</taxon>
        <taxon>Bacillati</taxon>
        <taxon>Cyanobacteriota</taxon>
        <taxon>Cyanophyceae</taxon>
        <taxon>Oscillatoriophycideae</taxon>
        <taxon>Oscillatoriales</taxon>
        <taxon>Oscillatoriaceae</taxon>
        <taxon>Planktothricoides</taxon>
    </lineage>
</organism>
<evidence type="ECO:0000256" key="2">
    <source>
        <dbReference type="SAM" id="Phobius"/>
    </source>
</evidence>
<dbReference type="PANTHER" id="PTHR36442">
    <property type="entry name" value="CYCLIC-DI-AMP PHOSPHODIESTERASE PGPH"/>
    <property type="match status" value="1"/>
</dbReference>
<accession>A0A7C3ZYW7</accession>
<feature type="transmembrane region" description="Helical" evidence="2">
    <location>
        <begin position="518"/>
        <end position="541"/>
    </location>
</feature>
<dbReference type="SMART" id="SM00471">
    <property type="entry name" value="HDc"/>
    <property type="match status" value="1"/>
</dbReference>
<reference evidence="4" key="1">
    <citation type="journal article" date="2020" name="mSystems">
        <title>Genome- and Community-Level Interaction Insights into Carbon Utilization and Element Cycling Functions of Hydrothermarchaeota in Hydrothermal Sediment.</title>
        <authorList>
            <person name="Zhou Z."/>
            <person name="Liu Y."/>
            <person name="Xu W."/>
            <person name="Pan J."/>
            <person name="Luo Z.H."/>
            <person name="Li M."/>
        </authorList>
    </citation>
    <scope>NUCLEOTIDE SEQUENCE [LARGE SCALE GENOMIC DNA]</scope>
    <source>
        <strain evidence="4">SpSt-374</strain>
    </source>
</reference>
<proteinExistence type="predicted"/>
<dbReference type="InterPro" id="IPR011624">
    <property type="entry name" value="Metal-dep_PHydrolase_7TM_extra"/>
</dbReference>
<dbReference type="InterPro" id="IPR011621">
    <property type="entry name" value="Metal-dep_PHydrolase_7TM_intra"/>
</dbReference>
<dbReference type="InterPro" id="IPR003607">
    <property type="entry name" value="HD/PDEase_dom"/>
</dbReference>
<gene>
    <name evidence="4" type="ORF">ENR15_20055</name>
</gene>
<feature type="transmembrane region" description="Helical" evidence="2">
    <location>
        <begin position="493"/>
        <end position="512"/>
    </location>
</feature>
<keyword evidence="2" id="KW-0812">Transmembrane</keyword>
<feature type="transmembrane region" description="Helical" evidence="2">
    <location>
        <begin position="453"/>
        <end position="473"/>
    </location>
</feature>
<name>A0A7C3ZYW7_9CYAN</name>
<keyword evidence="2" id="KW-0472">Membrane</keyword>